<organism evidence="2 3">
    <name type="scientific">Bifidobacterium aemilianum</name>
    <dbReference type="NCBI Taxonomy" id="2493120"/>
    <lineage>
        <taxon>Bacteria</taxon>
        <taxon>Bacillati</taxon>
        <taxon>Actinomycetota</taxon>
        <taxon>Actinomycetes</taxon>
        <taxon>Bifidobacteriales</taxon>
        <taxon>Bifidobacteriaceae</taxon>
        <taxon>Bifidobacterium</taxon>
    </lineage>
</organism>
<gene>
    <name evidence="2" type="ORF">CRD60_06635</name>
</gene>
<sequence length="72" mass="7543">MTVTLSDGNIAQTFDGKEVLQGVDMDLRPGDVLGFLSSIGAGESTLFIILLSCPLLLAVVLAVASIRSHQKV</sequence>
<evidence type="ECO:0000313" key="2">
    <source>
        <dbReference type="EMBL" id="RBP97442.1"/>
    </source>
</evidence>
<feature type="transmembrane region" description="Helical" evidence="1">
    <location>
        <begin position="46"/>
        <end position="66"/>
    </location>
</feature>
<dbReference type="AlphaFoldDB" id="A0A366K866"/>
<dbReference type="SUPFAM" id="SSF52540">
    <property type="entry name" value="P-loop containing nucleoside triphosphate hydrolases"/>
    <property type="match status" value="1"/>
</dbReference>
<keyword evidence="1" id="KW-0812">Transmembrane</keyword>
<dbReference type="Gene3D" id="3.40.50.300">
    <property type="entry name" value="P-loop containing nucleotide triphosphate hydrolases"/>
    <property type="match status" value="1"/>
</dbReference>
<accession>A0A366K866</accession>
<dbReference type="InterPro" id="IPR027417">
    <property type="entry name" value="P-loop_NTPase"/>
</dbReference>
<dbReference type="EMBL" id="PDCG01000006">
    <property type="protein sequence ID" value="RBP97442.1"/>
    <property type="molecule type" value="Genomic_DNA"/>
</dbReference>
<dbReference type="OrthoDB" id="7875923at2"/>
<keyword evidence="1" id="KW-0472">Membrane</keyword>
<evidence type="ECO:0000313" key="3">
    <source>
        <dbReference type="Proteomes" id="UP000252530"/>
    </source>
</evidence>
<dbReference type="RefSeq" id="WP_113860505.1">
    <property type="nucleotide sequence ID" value="NZ_PDCG01000006.1"/>
</dbReference>
<name>A0A366K866_9BIFI</name>
<protein>
    <submittedName>
        <fullName evidence="2">Uncharacterized protein</fullName>
    </submittedName>
</protein>
<proteinExistence type="predicted"/>
<evidence type="ECO:0000256" key="1">
    <source>
        <dbReference type="SAM" id="Phobius"/>
    </source>
</evidence>
<dbReference type="Proteomes" id="UP000252530">
    <property type="component" value="Unassembled WGS sequence"/>
</dbReference>
<reference evidence="2 3" key="1">
    <citation type="submission" date="2017-10" db="EMBL/GenBank/DDBJ databases">
        <title>Bifidobacterium xylocopum sp. nov. and Bifidobacterium aemilianum sp. nov., from the carpenter bee (Xylocopa violacea) digestive tract.</title>
        <authorList>
            <person name="Alberoni D."/>
            <person name="Baffoni L."/>
            <person name="Di Gioia D."/>
            <person name="Gaggia F."/>
            <person name="Biavati B."/>
        </authorList>
    </citation>
    <scope>NUCLEOTIDE SEQUENCE [LARGE SCALE GENOMIC DNA]</scope>
    <source>
        <strain evidence="2 3">XV10</strain>
    </source>
</reference>
<keyword evidence="3" id="KW-1185">Reference proteome</keyword>
<keyword evidence="1" id="KW-1133">Transmembrane helix</keyword>
<comment type="caution">
    <text evidence="2">The sequence shown here is derived from an EMBL/GenBank/DDBJ whole genome shotgun (WGS) entry which is preliminary data.</text>
</comment>